<comment type="caution">
    <text evidence="13">The sequence shown here is derived from an EMBL/GenBank/DDBJ whole genome shotgun (WGS) entry which is preliminary data.</text>
</comment>
<evidence type="ECO:0000256" key="7">
    <source>
        <dbReference type="SAM" id="MobiDB-lite"/>
    </source>
</evidence>
<dbReference type="PANTHER" id="PTHR30460:SF0">
    <property type="entry name" value="MODERATE CONDUCTANCE MECHANOSENSITIVE CHANNEL YBIO"/>
    <property type="match status" value="1"/>
</dbReference>
<comment type="subcellular location">
    <subcellularLocation>
        <location evidence="1">Cell membrane</location>
        <topology evidence="1">Multi-pass membrane protein</topology>
    </subcellularLocation>
</comment>
<dbReference type="InterPro" id="IPR010920">
    <property type="entry name" value="LSM_dom_sf"/>
</dbReference>
<dbReference type="InterPro" id="IPR023408">
    <property type="entry name" value="MscS_beta-dom_sf"/>
</dbReference>
<evidence type="ECO:0000256" key="2">
    <source>
        <dbReference type="ARBA" id="ARBA00008017"/>
    </source>
</evidence>
<dbReference type="Proteomes" id="UP001294412">
    <property type="component" value="Unassembled WGS sequence"/>
</dbReference>
<keyword evidence="9" id="KW-0732">Signal</keyword>
<feature type="domain" description="Mechanosensitive ion channel transmembrane helices 2/3" evidence="11">
    <location>
        <begin position="520"/>
        <end position="559"/>
    </location>
</feature>
<feature type="transmembrane region" description="Helical" evidence="8">
    <location>
        <begin position="468"/>
        <end position="493"/>
    </location>
</feature>
<feature type="transmembrane region" description="Helical" evidence="8">
    <location>
        <begin position="514"/>
        <end position="534"/>
    </location>
</feature>
<evidence type="ECO:0000256" key="8">
    <source>
        <dbReference type="SAM" id="Phobius"/>
    </source>
</evidence>
<protein>
    <submittedName>
        <fullName evidence="13">Mechanosensitive ion channel</fullName>
    </submittedName>
</protein>
<evidence type="ECO:0000256" key="5">
    <source>
        <dbReference type="ARBA" id="ARBA00022989"/>
    </source>
</evidence>
<dbReference type="RefSeq" id="WP_322188295.1">
    <property type="nucleotide sequence ID" value="NZ_JAXLPB010000005.1"/>
</dbReference>
<feature type="domain" description="Mechanosensitive ion channel MscS" evidence="10">
    <location>
        <begin position="561"/>
        <end position="625"/>
    </location>
</feature>
<dbReference type="InterPro" id="IPR057485">
    <property type="entry name" value="YbiO-like_TM1"/>
</dbReference>
<dbReference type="SUPFAM" id="SSF82861">
    <property type="entry name" value="Mechanosensitive channel protein MscS (YggB), transmembrane region"/>
    <property type="match status" value="1"/>
</dbReference>
<dbReference type="SUPFAM" id="SSF82689">
    <property type="entry name" value="Mechanosensitive channel protein MscS (YggB), C-terminal domain"/>
    <property type="match status" value="1"/>
</dbReference>
<proteinExistence type="inferred from homology"/>
<sequence length="797" mass="85014">MPRLSTAILAFVAALFFVSIGTVHAQVPGAASAAATPAAEESAADPSLDDLISILENEETRAKLLDSLKAAAYRGPSGDAGDATGDGALFGLDAPAPEQTLPAQIADGVRTFIGNASETGSEILKSLQSSGDILSGAGALDIPEILKAVLPVGLVAIIVFVVLLLGRLVKAPIFRRLARQSENASPLKKLLLLVVSGLIDAFSIFLSWAAGVITATVFSNGQPGLNQQLFLNAFLVIEMIKVALAVFVAPNHPGLRLTPFSNRQASYWYFWFSRFISILGYTFLFVAPVIRSATNVQAADATRFIVVICCVLLAIGLIMKNRGTVRERLKRAKKAGDNSIGARINAFIGQIWWIVAIGFVLAAFIVWLRSPEEGLQFLTLGTLKTIGAMAIGGLIVSVLSRWIASGIPIPQSTKDKLPLLEKRINSFIPNALTVVRVLVVIAVVAYLLEAWSIASYSDWLASASGQSIVGGLVGGAIILCVGVAIYIAVSSWIEYRLNPNYGTIPTARERTLLSLLRNAFTIAMVVIISMLVLSQLGIDIAPLLAGAGVVGLAIGFGAQKFVQDIITGAFIQIQNAMNEGDIVEVNGVTGTVEQLTVRSVGLRTVDGTWYLIPFSSVDQVANYSKDFAYYVADIGVAYRENQADVEAMMMEAFEELKTTAVAENLIGEMDMWGVQELGDSAVVMRARVMTKPGTQWGVGRAYRGIIKRMADERGIEIPFPHMTVWFGEDRNGNAPPIRMNDEVVETASSPQIEAHDRKAVANPEAGPRSGDYGTTNLAGKPIPPGETDVDASGPGRG</sequence>
<dbReference type="Pfam" id="PF00924">
    <property type="entry name" value="MS_channel_2nd"/>
    <property type="match status" value="1"/>
</dbReference>
<name>A0ABU5I8J8_9HYPH</name>
<dbReference type="Gene3D" id="3.30.70.100">
    <property type="match status" value="1"/>
</dbReference>
<dbReference type="Gene3D" id="1.10.287.1260">
    <property type="match status" value="1"/>
</dbReference>
<organism evidence="13 14">
    <name type="scientific">Fulvimarina uroteuthidis</name>
    <dbReference type="NCBI Taxonomy" id="3098149"/>
    <lineage>
        <taxon>Bacteria</taxon>
        <taxon>Pseudomonadati</taxon>
        <taxon>Pseudomonadota</taxon>
        <taxon>Alphaproteobacteria</taxon>
        <taxon>Hyphomicrobiales</taxon>
        <taxon>Aurantimonadaceae</taxon>
        <taxon>Fulvimarina</taxon>
    </lineage>
</organism>
<dbReference type="PANTHER" id="PTHR30460">
    <property type="entry name" value="MODERATE CONDUCTANCE MECHANOSENSITIVE CHANNEL YBIO"/>
    <property type="match status" value="1"/>
</dbReference>
<dbReference type="InterPro" id="IPR049142">
    <property type="entry name" value="MS_channel_1st"/>
</dbReference>
<keyword evidence="3" id="KW-1003">Cell membrane</keyword>
<evidence type="ECO:0000259" key="12">
    <source>
        <dbReference type="Pfam" id="PF25392"/>
    </source>
</evidence>
<feature type="transmembrane region" description="Helical" evidence="8">
    <location>
        <begin position="190"/>
        <end position="217"/>
    </location>
</feature>
<keyword evidence="6 8" id="KW-0472">Membrane</keyword>
<evidence type="ECO:0000259" key="10">
    <source>
        <dbReference type="Pfam" id="PF00924"/>
    </source>
</evidence>
<dbReference type="Gene3D" id="2.30.30.60">
    <property type="match status" value="1"/>
</dbReference>
<accession>A0ABU5I8J8</accession>
<feature type="chain" id="PRO_5046708418" evidence="9">
    <location>
        <begin position="26"/>
        <end position="797"/>
    </location>
</feature>
<comment type="similarity">
    <text evidence="2">Belongs to the MscS (TC 1.A.23) family.</text>
</comment>
<dbReference type="InterPro" id="IPR045276">
    <property type="entry name" value="YbiO_bact"/>
</dbReference>
<evidence type="ECO:0000256" key="3">
    <source>
        <dbReference type="ARBA" id="ARBA00022475"/>
    </source>
</evidence>
<feature type="transmembrane region" description="Helical" evidence="8">
    <location>
        <begin position="268"/>
        <end position="290"/>
    </location>
</feature>
<dbReference type="InterPro" id="IPR006685">
    <property type="entry name" value="MscS_channel_2nd"/>
</dbReference>
<gene>
    <name evidence="13" type="ORF">U0C82_15695</name>
</gene>
<reference evidence="13 14" key="1">
    <citation type="submission" date="2023-12" db="EMBL/GenBank/DDBJ databases">
        <title>Description of Novel Strain Fulvimarina sp. 2208YS6-2-32 isolated from Uroteuthis (Photololigo) edulis.</title>
        <authorList>
            <person name="Park J.-S."/>
        </authorList>
    </citation>
    <scope>NUCLEOTIDE SEQUENCE [LARGE SCALE GENOMIC DNA]</scope>
    <source>
        <strain evidence="13 14">2208YS6-2-32</strain>
    </source>
</reference>
<feature type="transmembrane region" description="Helical" evidence="8">
    <location>
        <begin position="148"/>
        <end position="169"/>
    </location>
</feature>
<feature type="transmembrane region" description="Helical" evidence="8">
    <location>
        <begin position="229"/>
        <end position="248"/>
    </location>
</feature>
<evidence type="ECO:0000256" key="1">
    <source>
        <dbReference type="ARBA" id="ARBA00004651"/>
    </source>
</evidence>
<dbReference type="SUPFAM" id="SSF50182">
    <property type="entry name" value="Sm-like ribonucleoproteins"/>
    <property type="match status" value="1"/>
</dbReference>
<dbReference type="Pfam" id="PF25392">
    <property type="entry name" value="MS_channel_TM1"/>
    <property type="match status" value="1"/>
</dbReference>
<evidence type="ECO:0000259" key="11">
    <source>
        <dbReference type="Pfam" id="PF21088"/>
    </source>
</evidence>
<feature type="domain" description="Moderate conductance mechanosensitive channel YbiO-like transmembrane helix 1" evidence="12">
    <location>
        <begin position="382"/>
        <end position="459"/>
    </location>
</feature>
<evidence type="ECO:0000313" key="14">
    <source>
        <dbReference type="Proteomes" id="UP001294412"/>
    </source>
</evidence>
<feature type="region of interest" description="Disordered" evidence="7">
    <location>
        <begin position="748"/>
        <end position="797"/>
    </location>
</feature>
<dbReference type="EMBL" id="JAXLPB010000005">
    <property type="protein sequence ID" value="MDY8110586.1"/>
    <property type="molecule type" value="Genomic_DNA"/>
</dbReference>
<feature type="transmembrane region" description="Helical" evidence="8">
    <location>
        <begin position="424"/>
        <end position="448"/>
    </location>
</feature>
<feature type="transmembrane region" description="Helical" evidence="8">
    <location>
        <begin position="540"/>
        <end position="558"/>
    </location>
</feature>
<keyword evidence="4 8" id="KW-0812">Transmembrane</keyword>
<evidence type="ECO:0000256" key="6">
    <source>
        <dbReference type="ARBA" id="ARBA00023136"/>
    </source>
</evidence>
<evidence type="ECO:0000256" key="9">
    <source>
        <dbReference type="SAM" id="SignalP"/>
    </source>
</evidence>
<feature type="transmembrane region" description="Helical" evidence="8">
    <location>
        <begin position="340"/>
        <end position="366"/>
    </location>
</feature>
<feature type="transmembrane region" description="Helical" evidence="8">
    <location>
        <begin position="302"/>
        <end position="319"/>
    </location>
</feature>
<dbReference type="Pfam" id="PF21088">
    <property type="entry name" value="MS_channel_1st"/>
    <property type="match status" value="1"/>
</dbReference>
<dbReference type="InterPro" id="IPR011066">
    <property type="entry name" value="MscS_channel_C_sf"/>
</dbReference>
<evidence type="ECO:0000256" key="4">
    <source>
        <dbReference type="ARBA" id="ARBA00022692"/>
    </source>
</evidence>
<feature type="transmembrane region" description="Helical" evidence="8">
    <location>
        <begin position="386"/>
        <end position="404"/>
    </location>
</feature>
<keyword evidence="5 8" id="KW-1133">Transmembrane helix</keyword>
<evidence type="ECO:0000313" key="13">
    <source>
        <dbReference type="EMBL" id="MDY8110586.1"/>
    </source>
</evidence>
<dbReference type="InterPro" id="IPR011014">
    <property type="entry name" value="MscS_channel_TM-2"/>
</dbReference>
<feature type="signal peptide" evidence="9">
    <location>
        <begin position="1"/>
        <end position="25"/>
    </location>
</feature>
<keyword evidence="14" id="KW-1185">Reference proteome</keyword>